<protein>
    <submittedName>
        <fullName evidence="3">Fructosamine kinase family protein</fullName>
    </submittedName>
</protein>
<dbReference type="SUPFAM" id="SSF56112">
    <property type="entry name" value="Protein kinase-like (PK-like)"/>
    <property type="match status" value="1"/>
</dbReference>
<evidence type="ECO:0000256" key="2">
    <source>
        <dbReference type="SAM" id="Phobius"/>
    </source>
</evidence>
<name>A0A5B8U2S8_9ACTN</name>
<keyword evidence="2" id="KW-0812">Transmembrane</keyword>
<dbReference type="GO" id="GO:0016301">
    <property type="term" value="F:kinase activity"/>
    <property type="evidence" value="ECO:0007669"/>
    <property type="project" value="UniProtKB-UniRule"/>
</dbReference>
<dbReference type="Gene3D" id="1.10.510.10">
    <property type="entry name" value="Transferase(Phosphotransferase) domain 1"/>
    <property type="match status" value="1"/>
</dbReference>
<dbReference type="Proteomes" id="UP000321805">
    <property type="component" value="Chromosome"/>
</dbReference>
<gene>
    <name evidence="3" type="ORF">FSW04_06750</name>
</gene>
<keyword evidence="4" id="KW-1185">Reference proteome</keyword>
<feature type="transmembrane region" description="Helical" evidence="2">
    <location>
        <begin position="253"/>
        <end position="274"/>
    </location>
</feature>
<dbReference type="KEGG" id="bsol:FSW04_06750"/>
<keyword evidence="2" id="KW-1133">Transmembrane helix</keyword>
<dbReference type="OrthoDB" id="5291879at2"/>
<sequence length="283" mass="29383">MRQALAAALGREVAELVPVAGGDLNAAYRATLADGREVFVKTAPDAVAGAYAAEAAGLRWIAEARGGPPVPEVLAVDERFLALGWVPGGGTLDEQALGRSLALLHRAGAPGPGAPPPGTEGPLRLGPLELPNDPAGDWPAFYAQRRLLEPAAIAARRGALNAAGLRAVEAVAARIDVLAGPAEPTARLHGDLWTGNVLAGADGRPWLIDPAAHGGHREVDLAMLELFGSPGPALYAAYDEVWPRAEGARERVALWQLFPLLVHAILFGGSYGAAVRRAAERYG</sequence>
<comment type="similarity">
    <text evidence="1">Belongs to the fructosamine kinase family.</text>
</comment>
<proteinExistence type="inferred from homology"/>
<dbReference type="Gene3D" id="1.20.1270.240">
    <property type="match status" value="1"/>
</dbReference>
<accession>A0A5B8U2S8</accession>
<organism evidence="3 4">
    <name type="scientific">Baekduia soli</name>
    <dbReference type="NCBI Taxonomy" id="496014"/>
    <lineage>
        <taxon>Bacteria</taxon>
        <taxon>Bacillati</taxon>
        <taxon>Actinomycetota</taxon>
        <taxon>Thermoleophilia</taxon>
        <taxon>Solirubrobacterales</taxon>
        <taxon>Baekduiaceae</taxon>
        <taxon>Baekduia</taxon>
    </lineage>
</organism>
<dbReference type="AlphaFoldDB" id="A0A5B8U2S8"/>
<reference evidence="3 4" key="1">
    <citation type="journal article" date="2018" name="J. Microbiol.">
        <title>Baekduia soli gen. nov., sp. nov., a novel bacterium isolated from the soil of Baekdu Mountain and proposal of a novel family name, Baekduiaceae fam. nov.</title>
        <authorList>
            <person name="An D.S."/>
            <person name="Siddiqi M.Z."/>
            <person name="Kim K.H."/>
            <person name="Yu H.S."/>
            <person name="Im W.T."/>
        </authorList>
    </citation>
    <scope>NUCLEOTIDE SEQUENCE [LARGE SCALE GENOMIC DNA]</scope>
    <source>
        <strain evidence="3 4">BR7-21</strain>
    </source>
</reference>
<evidence type="ECO:0000256" key="1">
    <source>
        <dbReference type="PIRNR" id="PIRNR006221"/>
    </source>
</evidence>
<evidence type="ECO:0000313" key="3">
    <source>
        <dbReference type="EMBL" id="QEC47314.1"/>
    </source>
</evidence>
<evidence type="ECO:0000313" key="4">
    <source>
        <dbReference type="Proteomes" id="UP000321805"/>
    </source>
</evidence>
<dbReference type="PANTHER" id="PTHR12149:SF8">
    <property type="entry name" value="PROTEIN-RIBULOSAMINE 3-KINASE"/>
    <property type="match status" value="1"/>
</dbReference>
<dbReference type="PANTHER" id="PTHR12149">
    <property type="entry name" value="FRUCTOSAMINE 3 KINASE-RELATED PROTEIN"/>
    <property type="match status" value="1"/>
</dbReference>
<keyword evidence="1 3" id="KW-0418">Kinase</keyword>
<dbReference type="PIRSF" id="PIRSF006221">
    <property type="entry name" value="Ketosamine-3-kinase"/>
    <property type="match status" value="1"/>
</dbReference>
<dbReference type="Pfam" id="PF03881">
    <property type="entry name" value="Fructosamin_kin"/>
    <property type="match status" value="1"/>
</dbReference>
<dbReference type="InterPro" id="IPR016477">
    <property type="entry name" value="Fructo-/Ketosamine-3-kinase"/>
</dbReference>
<keyword evidence="1" id="KW-0808">Transferase</keyword>
<dbReference type="RefSeq" id="WP_146917627.1">
    <property type="nucleotide sequence ID" value="NZ_CP042430.1"/>
</dbReference>
<keyword evidence="2" id="KW-0472">Membrane</keyword>
<dbReference type="EMBL" id="CP042430">
    <property type="protein sequence ID" value="QEC47314.1"/>
    <property type="molecule type" value="Genomic_DNA"/>
</dbReference>
<dbReference type="Gene3D" id="3.30.200.20">
    <property type="entry name" value="Phosphorylase Kinase, domain 1"/>
    <property type="match status" value="1"/>
</dbReference>
<dbReference type="InterPro" id="IPR011009">
    <property type="entry name" value="Kinase-like_dom_sf"/>
</dbReference>